<dbReference type="EMBL" id="VAHF01000006">
    <property type="protein sequence ID" value="TXG59262.1"/>
    <property type="molecule type" value="Genomic_DNA"/>
</dbReference>
<name>A0A5C7HSV2_9ROSI</name>
<evidence type="ECO:0000256" key="1">
    <source>
        <dbReference type="SAM" id="Coils"/>
    </source>
</evidence>
<keyword evidence="4" id="KW-1185">Reference proteome</keyword>
<sequence>MASRNQNMSSPRRPSTKREAVDDFPFDKRRKIGAGKTALPTSTVRTRQAFEKEKLRSALESSEKKCSDTEVEMKNREVELNATVSYFRKENDSLREKYEETIGRYQESEGKSQETMRKGLTELDLMATKSKSLEERIRLLEHQLTAANDRLKASQHLRGELQLVRDDRDSQVSKLQALTATIVKYQETIGKCLPELDLLTTKSKSSQRESIRILEQQPTVIAANEK</sequence>
<evidence type="ECO:0000256" key="2">
    <source>
        <dbReference type="SAM" id="MobiDB-lite"/>
    </source>
</evidence>
<dbReference type="Proteomes" id="UP000323000">
    <property type="component" value="Chromosome 6"/>
</dbReference>
<feature type="coiled-coil region" evidence="1">
    <location>
        <begin position="52"/>
        <end position="150"/>
    </location>
</feature>
<dbReference type="OrthoDB" id="1783883at2759"/>
<keyword evidence="1" id="KW-0175">Coiled coil</keyword>
<reference evidence="4" key="1">
    <citation type="journal article" date="2019" name="Gigascience">
        <title>De novo genome assembly of the endangered Acer yangbiense, a plant species with extremely small populations endemic to Yunnan Province, China.</title>
        <authorList>
            <person name="Yang J."/>
            <person name="Wariss H.M."/>
            <person name="Tao L."/>
            <person name="Zhang R."/>
            <person name="Yun Q."/>
            <person name="Hollingsworth P."/>
            <person name="Dao Z."/>
            <person name="Luo G."/>
            <person name="Guo H."/>
            <person name="Ma Y."/>
            <person name="Sun W."/>
        </authorList>
    </citation>
    <scope>NUCLEOTIDE SEQUENCE [LARGE SCALE GENOMIC DNA]</scope>
    <source>
        <strain evidence="4">cv. Malutang</strain>
    </source>
</reference>
<protein>
    <submittedName>
        <fullName evidence="3">Uncharacterized protein</fullName>
    </submittedName>
</protein>
<comment type="caution">
    <text evidence="3">The sequence shown here is derived from an EMBL/GenBank/DDBJ whole genome shotgun (WGS) entry which is preliminary data.</text>
</comment>
<feature type="region of interest" description="Disordered" evidence="2">
    <location>
        <begin position="1"/>
        <end position="42"/>
    </location>
</feature>
<feature type="compositionally biased region" description="Polar residues" evidence="2">
    <location>
        <begin position="1"/>
        <end position="13"/>
    </location>
</feature>
<dbReference type="AlphaFoldDB" id="A0A5C7HSV2"/>
<accession>A0A5C7HSV2</accession>
<evidence type="ECO:0000313" key="3">
    <source>
        <dbReference type="EMBL" id="TXG59262.1"/>
    </source>
</evidence>
<evidence type="ECO:0000313" key="4">
    <source>
        <dbReference type="Proteomes" id="UP000323000"/>
    </source>
</evidence>
<proteinExistence type="predicted"/>
<feature type="compositionally biased region" description="Basic and acidic residues" evidence="2">
    <location>
        <begin position="16"/>
        <end position="27"/>
    </location>
</feature>
<gene>
    <name evidence="3" type="ORF">EZV62_013835</name>
</gene>
<organism evidence="3 4">
    <name type="scientific">Acer yangbiense</name>
    <dbReference type="NCBI Taxonomy" id="1000413"/>
    <lineage>
        <taxon>Eukaryota</taxon>
        <taxon>Viridiplantae</taxon>
        <taxon>Streptophyta</taxon>
        <taxon>Embryophyta</taxon>
        <taxon>Tracheophyta</taxon>
        <taxon>Spermatophyta</taxon>
        <taxon>Magnoliopsida</taxon>
        <taxon>eudicotyledons</taxon>
        <taxon>Gunneridae</taxon>
        <taxon>Pentapetalae</taxon>
        <taxon>rosids</taxon>
        <taxon>malvids</taxon>
        <taxon>Sapindales</taxon>
        <taxon>Sapindaceae</taxon>
        <taxon>Hippocastanoideae</taxon>
        <taxon>Acereae</taxon>
        <taxon>Acer</taxon>
    </lineage>
</organism>